<evidence type="ECO:0000313" key="3">
    <source>
        <dbReference type="EMBL" id="CAB3221316.1"/>
    </source>
</evidence>
<organism evidence="3 4">
    <name type="scientific">Arctia plantaginis</name>
    <name type="common">Wood tiger moth</name>
    <name type="synonym">Phalaena plantaginis</name>
    <dbReference type="NCBI Taxonomy" id="874455"/>
    <lineage>
        <taxon>Eukaryota</taxon>
        <taxon>Metazoa</taxon>
        <taxon>Ecdysozoa</taxon>
        <taxon>Arthropoda</taxon>
        <taxon>Hexapoda</taxon>
        <taxon>Insecta</taxon>
        <taxon>Pterygota</taxon>
        <taxon>Neoptera</taxon>
        <taxon>Endopterygota</taxon>
        <taxon>Lepidoptera</taxon>
        <taxon>Glossata</taxon>
        <taxon>Ditrysia</taxon>
        <taxon>Noctuoidea</taxon>
        <taxon>Erebidae</taxon>
        <taxon>Arctiinae</taxon>
        <taxon>Arctia</taxon>
    </lineage>
</organism>
<feature type="region of interest" description="Disordered" evidence="1">
    <location>
        <begin position="149"/>
        <end position="173"/>
    </location>
</feature>
<keyword evidence="2" id="KW-0732">Signal</keyword>
<evidence type="ECO:0000256" key="2">
    <source>
        <dbReference type="SAM" id="SignalP"/>
    </source>
</evidence>
<accession>A0A8S0YRJ6</accession>
<comment type="caution">
    <text evidence="3">The sequence shown here is derived from an EMBL/GenBank/DDBJ whole genome shotgun (WGS) entry which is preliminary data.</text>
</comment>
<sequence length="395" mass="45111">MKKYAIIVTLMTSIASARCGLVNELIDAWDYKVNAARQSFDIVVDFGRKMFQEEDKTKNTKLRTTDKIAYTVNDVATSLSNDIESVFERVKIKTVSMYNNMKGYLEKNVKETPPLLRSDRIKHEILTSNTTIFKGKEIHNLTKDFEDKIQNPIKEKKQKTSQGTSNPKRENYLWEDQPDLQGEKEEMFLLQHTLKSENNVIGHSTLRKTDVTSTLFHQNSSNAHSDKVENTTLKSSLKLKNDETEHSRLENTLIPLRQINPNLQDVKVEDSLLLDASSLINDLRRDAAPKNNSNIKKYDIATMQLRNISGPEMIETENVSFQNMTNDPTVVRSVQKLIGKLFEDFTANEKKANDSTIPIFKETDALADENYGKITNTSKSNKKIFISVIGVELKR</sequence>
<dbReference type="EMBL" id="CADEBD010000045">
    <property type="protein sequence ID" value="CAB3221316.1"/>
    <property type="molecule type" value="Genomic_DNA"/>
</dbReference>
<feature type="signal peptide" evidence="2">
    <location>
        <begin position="1"/>
        <end position="19"/>
    </location>
</feature>
<protein>
    <submittedName>
        <fullName evidence="3">Uncharacterized protein</fullName>
    </submittedName>
</protein>
<dbReference type="AlphaFoldDB" id="A0A8S0YRJ6"/>
<evidence type="ECO:0000313" key="4">
    <source>
        <dbReference type="Proteomes" id="UP000494256"/>
    </source>
</evidence>
<proteinExistence type="predicted"/>
<gene>
    <name evidence="3" type="ORF">APLA_LOCUS777</name>
</gene>
<dbReference type="Proteomes" id="UP000494256">
    <property type="component" value="Unassembled WGS sequence"/>
</dbReference>
<evidence type="ECO:0000256" key="1">
    <source>
        <dbReference type="SAM" id="MobiDB-lite"/>
    </source>
</evidence>
<name>A0A8S0YRJ6_ARCPL</name>
<feature type="chain" id="PRO_5035855416" evidence="2">
    <location>
        <begin position="20"/>
        <end position="395"/>
    </location>
</feature>
<reference evidence="3 4" key="1">
    <citation type="submission" date="2020-04" db="EMBL/GenBank/DDBJ databases">
        <authorList>
            <person name="Wallbank WR R."/>
            <person name="Pardo Diaz C."/>
            <person name="Kozak K."/>
            <person name="Martin S."/>
            <person name="Jiggins C."/>
            <person name="Moest M."/>
            <person name="Warren A I."/>
            <person name="Byers J.R.P. K."/>
            <person name="Montejo-Kovacevich G."/>
            <person name="Yen C E."/>
        </authorList>
    </citation>
    <scope>NUCLEOTIDE SEQUENCE [LARGE SCALE GENOMIC DNA]</scope>
</reference>
<dbReference type="OrthoDB" id="7435489at2759"/>